<dbReference type="OrthoDB" id="7060697at2"/>
<feature type="region of interest" description="Disordered" evidence="1">
    <location>
        <begin position="1"/>
        <end position="23"/>
    </location>
</feature>
<dbReference type="RefSeq" id="WP_088484554.1">
    <property type="nucleotide sequence ID" value="NZ_JBCNLH010000007.1"/>
</dbReference>
<feature type="transmembrane region" description="Helical" evidence="2">
    <location>
        <begin position="36"/>
        <end position="60"/>
    </location>
</feature>
<reference evidence="3 4" key="1">
    <citation type="journal article" date="2007" name="Int. J. Syst. Evol. Microbiol.">
        <title>Description of Pelomonas aquatica sp. nov. and Pelomonas puraquae sp. nov., isolated from industrial and haemodialysis water.</title>
        <authorList>
            <person name="Gomila M."/>
            <person name="Bowien B."/>
            <person name="Falsen E."/>
            <person name="Moore E.R."/>
            <person name="Lalucat J."/>
        </authorList>
    </citation>
    <scope>NUCLEOTIDE SEQUENCE [LARGE SCALE GENOMIC DNA]</scope>
    <source>
        <strain evidence="3 4">CCUG 52769</strain>
    </source>
</reference>
<keyword evidence="2" id="KW-1133">Transmembrane helix</keyword>
<evidence type="ECO:0000256" key="2">
    <source>
        <dbReference type="SAM" id="Phobius"/>
    </source>
</evidence>
<organism evidence="3 4">
    <name type="scientific">Roseateles puraquae</name>
    <dbReference type="NCBI Taxonomy" id="431059"/>
    <lineage>
        <taxon>Bacteria</taxon>
        <taxon>Pseudomonadati</taxon>
        <taxon>Pseudomonadota</taxon>
        <taxon>Betaproteobacteria</taxon>
        <taxon>Burkholderiales</taxon>
        <taxon>Sphaerotilaceae</taxon>
        <taxon>Roseateles</taxon>
    </lineage>
</organism>
<dbReference type="Proteomes" id="UP000197446">
    <property type="component" value="Unassembled WGS sequence"/>
</dbReference>
<evidence type="ECO:0000313" key="4">
    <source>
        <dbReference type="Proteomes" id="UP000197446"/>
    </source>
</evidence>
<gene>
    <name evidence="3" type="ORF">CDO81_17695</name>
</gene>
<proteinExistence type="predicted"/>
<keyword evidence="4" id="KW-1185">Reference proteome</keyword>
<dbReference type="AlphaFoldDB" id="A0A254N4W5"/>
<evidence type="ECO:0000256" key="1">
    <source>
        <dbReference type="SAM" id="MobiDB-lite"/>
    </source>
</evidence>
<accession>A0A254N4W5</accession>
<feature type="transmembrane region" description="Helical" evidence="2">
    <location>
        <begin position="108"/>
        <end position="129"/>
    </location>
</feature>
<dbReference type="EMBL" id="NISI01000007">
    <property type="protein sequence ID" value="OWR02664.1"/>
    <property type="molecule type" value="Genomic_DNA"/>
</dbReference>
<comment type="caution">
    <text evidence="3">The sequence shown here is derived from an EMBL/GenBank/DDBJ whole genome shotgun (WGS) entry which is preliminary data.</text>
</comment>
<keyword evidence="2" id="KW-0472">Membrane</keyword>
<sequence length="167" mass="17846">MNQPNPYAPPEAQVADRPGTAGPKSRQQLVPLWIKIFGWLIMLTGGVAMPLIAVACLVTGLPMTVSFLGLAHHGFPWHPMGLLVMGLALAHAVAAYGLLFGKDWGVRVCLAVGFIGVLACLGGMVYGFVQGQVNVRLELVLQALFLRRLDKIQPDWTPTPTPDAPAA</sequence>
<keyword evidence="2" id="KW-0812">Transmembrane</keyword>
<evidence type="ECO:0000313" key="3">
    <source>
        <dbReference type="EMBL" id="OWR02664.1"/>
    </source>
</evidence>
<protein>
    <submittedName>
        <fullName evidence="3">Uncharacterized protein</fullName>
    </submittedName>
</protein>
<name>A0A254N4W5_9BURK</name>
<feature type="transmembrane region" description="Helical" evidence="2">
    <location>
        <begin position="80"/>
        <end position="101"/>
    </location>
</feature>